<dbReference type="AlphaFoldDB" id="A0A485PDH3"/>
<dbReference type="PANTHER" id="PTHR44340">
    <property type="entry name" value="DNAJ HOMOLOG SUBFAMILY C MEMBER 10"/>
    <property type="match status" value="1"/>
</dbReference>
<feature type="non-terminal residue" evidence="1">
    <location>
        <position position="150"/>
    </location>
</feature>
<keyword evidence="2" id="KW-1185">Reference proteome</keyword>
<dbReference type="GO" id="GO:0016671">
    <property type="term" value="F:oxidoreductase activity, acting on a sulfur group of donors, disulfide as acceptor"/>
    <property type="evidence" value="ECO:0007669"/>
    <property type="project" value="TreeGrafter"/>
</dbReference>
<dbReference type="FunFam" id="3.40.30.10:FF:000135">
    <property type="entry name" value="DnaJ homolog subfamily C member 10"/>
    <property type="match status" value="1"/>
</dbReference>
<dbReference type="PANTHER" id="PTHR44340:SF1">
    <property type="entry name" value="DNAJ HOMOLOG SUBFAMILY C MEMBER 10"/>
    <property type="match status" value="1"/>
</dbReference>
<sequence length="150" mass="16838">FPDFELLLANTLTDRLSHHLWPLSFSFGKHENPNDPELRELKTLLKIEHIQVGKANCPSAPDICSNLSVFQPCLAVFKGQGTKEYEIHHGKKVLYDILAFAKESGNSHVATLGPQNVPANDRKCGLLICLCHGVHHVKLYCQSYKKHQSI</sequence>
<dbReference type="Gene3D" id="3.40.30.10">
    <property type="entry name" value="Glutaredoxin"/>
    <property type="match status" value="1"/>
</dbReference>
<protein>
    <submittedName>
        <fullName evidence="1">Dnaj homolog subfamily c member</fullName>
    </submittedName>
</protein>
<dbReference type="InterPro" id="IPR052460">
    <property type="entry name" value="ER_disulfide_reductase"/>
</dbReference>
<reference evidence="1 2" key="1">
    <citation type="submission" date="2019-01" db="EMBL/GenBank/DDBJ databases">
        <authorList>
            <person name="Alioto T."/>
            <person name="Alioto T."/>
        </authorList>
    </citation>
    <scope>NUCLEOTIDE SEQUENCE [LARGE SCALE GENOMIC DNA]</scope>
</reference>
<evidence type="ECO:0000313" key="1">
    <source>
        <dbReference type="EMBL" id="VFV42344.1"/>
    </source>
</evidence>
<dbReference type="InterPro" id="IPR036249">
    <property type="entry name" value="Thioredoxin-like_sf"/>
</dbReference>
<dbReference type="EMBL" id="CAAGRJ010031921">
    <property type="protein sequence ID" value="VFV42344.1"/>
    <property type="molecule type" value="Genomic_DNA"/>
</dbReference>
<feature type="non-terminal residue" evidence="1">
    <location>
        <position position="1"/>
    </location>
</feature>
<dbReference type="GO" id="GO:0005788">
    <property type="term" value="C:endoplasmic reticulum lumen"/>
    <property type="evidence" value="ECO:0007669"/>
    <property type="project" value="TreeGrafter"/>
</dbReference>
<dbReference type="Proteomes" id="UP000386466">
    <property type="component" value="Unassembled WGS sequence"/>
</dbReference>
<dbReference type="SUPFAM" id="SSF52833">
    <property type="entry name" value="Thioredoxin-like"/>
    <property type="match status" value="1"/>
</dbReference>
<dbReference type="GO" id="GO:0051787">
    <property type="term" value="F:misfolded protein binding"/>
    <property type="evidence" value="ECO:0007669"/>
    <property type="project" value="TreeGrafter"/>
</dbReference>
<proteinExistence type="predicted"/>
<accession>A0A485PDH3</accession>
<evidence type="ECO:0000313" key="2">
    <source>
        <dbReference type="Proteomes" id="UP000386466"/>
    </source>
</evidence>
<dbReference type="GO" id="GO:0015035">
    <property type="term" value="F:protein-disulfide reductase activity"/>
    <property type="evidence" value="ECO:0007669"/>
    <property type="project" value="TreeGrafter"/>
</dbReference>
<organism evidence="1 2">
    <name type="scientific">Lynx pardinus</name>
    <name type="common">Iberian lynx</name>
    <name type="synonym">Felis pardina</name>
    <dbReference type="NCBI Taxonomy" id="191816"/>
    <lineage>
        <taxon>Eukaryota</taxon>
        <taxon>Metazoa</taxon>
        <taxon>Chordata</taxon>
        <taxon>Craniata</taxon>
        <taxon>Vertebrata</taxon>
        <taxon>Euteleostomi</taxon>
        <taxon>Mammalia</taxon>
        <taxon>Eutheria</taxon>
        <taxon>Laurasiatheria</taxon>
        <taxon>Carnivora</taxon>
        <taxon>Feliformia</taxon>
        <taxon>Felidae</taxon>
        <taxon>Felinae</taxon>
        <taxon>Lynx</taxon>
    </lineage>
</organism>
<name>A0A485PDH3_LYNPA</name>
<gene>
    <name evidence="1" type="ORF">LYPA_23C002611</name>
</gene>
<dbReference type="GO" id="GO:0036498">
    <property type="term" value="P:IRE1-mediated unfolded protein response"/>
    <property type="evidence" value="ECO:0007669"/>
    <property type="project" value="TreeGrafter"/>
</dbReference>